<dbReference type="KEGG" id="spu:100892038"/>
<dbReference type="Pfam" id="PF00531">
    <property type="entry name" value="Death"/>
    <property type="match status" value="1"/>
</dbReference>
<reference evidence="2" key="2">
    <citation type="submission" date="2021-01" db="UniProtKB">
        <authorList>
            <consortium name="EnsemblMetazoa"/>
        </authorList>
    </citation>
    <scope>IDENTIFICATION</scope>
</reference>
<evidence type="ECO:0000313" key="3">
    <source>
        <dbReference type="Proteomes" id="UP000007110"/>
    </source>
</evidence>
<organism evidence="2 3">
    <name type="scientific">Strongylocentrotus purpuratus</name>
    <name type="common">Purple sea urchin</name>
    <dbReference type="NCBI Taxonomy" id="7668"/>
    <lineage>
        <taxon>Eukaryota</taxon>
        <taxon>Metazoa</taxon>
        <taxon>Echinodermata</taxon>
        <taxon>Eleutherozoa</taxon>
        <taxon>Echinozoa</taxon>
        <taxon>Echinoidea</taxon>
        <taxon>Euechinoidea</taxon>
        <taxon>Echinacea</taxon>
        <taxon>Camarodonta</taxon>
        <taxon>Echinidea</taxon>
        <taxon>Strongylocentrotidae</taxon>
        <taxon>Strongylocentrotus</taxon>
    </lineage>
</organism>
<evidence type="ECO:0000313" key="2">
    <source>
        <dbReference type="EnsemblMetazoa" id="XP_003726882"/>
    </source>
</evidence>
<name>A0A7M7GG66_STRPU</name>
<sequence>MDLTPLEINQIANLVDINVVRKLGLHLGLAHAEIQRYEKTNNQNPSQCTGTEDMLVAWHRNGGTREMLCRALGVVEQTRLAFRIESGEFRAEPVAAVPVAAVPVAAVPLRPNSTSRVQTTGEPEAALHVQSTNSNSQRPRQGKVAERVNIEYVIPRLAEDINNSCVGKLGQALNFRPAQINRYESTNHMTGRVTVKGTTSMLYDWKSRTSVRVQKEELRAALIQAEMIEIADEHLPLE</sequence>
<dbReference type="AlphaFoldDB" id="A0A7M7GG66"/>
<proteinExistence type="predicted"/>
<dbReference type="InParanoid" id="A0A7M7GG66"/>
<dbReference type="SUPFAM" id="SSF47986">
    <property type="entry name" value="DEATH domain"/>
    <property type="match status" value="1"/>
</dbReference>
<dbReference type="Proteomes" id="UP000007110">
    <property type="component" value="Unassembled WGS sequence"/>
</dbReference>
<dbReference type="GO" id="GO:0007165">
    <property type="term" value="P:signal transduction"/>
    <property type="evidence" value="ECO:0007669"/>
    <property type="project" value="InterPro"/>
</dbReference>
<dbReference type="Gene3D" id="1.10.533.10">
    <property type="entry name" value="Death Domain, Fas"/>
    <property type="match status" value="2"/>
</dbReference>
<dbReference type="InterPro" id="IPR011029">
    <property type="entry name" value="DEATH-like_dom_sf"/>
</dbReference>
<dbReference type="GeneID" id="100892038"/>
<protein>
    <recommendedName>
        <fullName evidence="1">Death domain-containing protein</fullName>
    </recommendedName>
</protein>
<dbReference type="EnsemblMetazoa" id="XM_003726834">
    <property type="protein sequence ID" value="XP_003726882"/>
    <property type="gene ID" value="LOC100892038"/>
</dbReference>
<dbReference type="CDD" id="cd01670">
    <property type="entry name" value="Death"/>
    <property type="match status" value="2"/>
</dbReference>
<accession>A0A7M7GG66</accession>
<dbReference type="RefSeq" id="XP_003726882.1">
    <property type="nucleotide sequence ID" value="XM_003726834.3"/>
</dbReference>
<dbReference type="InterPro" id="IPR000488">
    <property type="entry name" value="Death_dom"/>
</dbReference>
<feature type="domain" description="Death" evidence="1">
    <location>
        <begin position="7"/>
        <end position="85"/>
    </location>
</feature>
<reference evidence="3" key="1">
    <citation type="submission" date="2015-02" db="EMBL/GenBank/DDBJ databases">
        <title>Genome sequencing for Strongylocentrotus purpuratus.</title>
        <authorList>
            <person name="Murali S."/>
            <person name="Liu Y."/>
            <person name="Vee V."/>
            <person name="English A."/>
            <person name="Wang M."/>
            <person name="Skinner E."/>
            <person name="Han Y."/>
            <person name="Muzny D.M."/>
            <person name="Worley K.C."/>
            <person name="Gibbs R.A."/>
        </authorList>
    </citation>
    <scope>NUCLEOTIDE SEQUENCE</scope>
</reference>
<dbReference type="OrthoDB" id="10441520at2759"/>
<keyword evidence="3" id="KW-1185">Reference proteome</keyword>
<evidence type="ECO:0000259" key="1">
    <source>
        <dbReference type="Pfam" id="PF00531"/>
    </source>
</evidence>